<dbReference type="GO" id="GO:0046656">
    <property type="term" value="P:folic acid biosynthetic process"/>
    <property type="evidence" value="ECO:0007669"/>
    <property type="project" value="UniProtKB-KW"/>
</dbReference>
<dbReference type="Gene3D" id="3.90.190.20">
    <property type="entry name" value="Mur ligase, C-terminal domain"/>
    <property type="match status" value="1"/>
</dbReference>
<dbReference type="Pfam" id="PF08245">
    <property type="entry name" value="Mur_ligase_M"/>
    <property type="match status" value="1"/>
</dbReference>
<evidence type="ECO:0000256" key="8">
    <source>
        <dbReference type="ARBA" id="ARBA00013025"/>
    </source>
</evidence>
<name>A0A3N0UYP6_9GAMM</name>
<evidence type="ECO:0000256" key="7">
    <source>
        <dbReference type="ARBA" id="ARBA00013023"/>
    </source>
</evidence>
<dbReference type="SUPFAM" id="SSF53623">
    <property type="entry name" value="MurD-like peptide ligases, catalytic domain"/>
    <property type="match status" value="1"/>
</dbReference>
<proteinExistence type="inferred from homology"/>
<evidence type="ECO:0000256" key="20">
    <source>
        <dbReference type="ARBA" id="ARBA00047808"/>
    </source>
</evidence>
<comment type="pathway">
    <text evidence="3">Cofactor biosynthesis; tetrahydrofolate biosynthesis; 7,8-dihydrofolate from 2-amino-4-hydroxy-6-hydroxymethyl-7,8-dihydropteridine diphosphate and 4-aminobenzoate: step 2/2.</text>
</comment>
<dbReference type="FunFam" id="3.40.1190.10:FF:000004">
    <property type="entry name" value="Dihydrofolate synthase/folylpolyglutamate synthase"/>
    <property type="match status" value="1"/>
</dbReference>
<dbReference type="GO" id="GO:0046872">
    <property type="term" value="F:metal ion binding"/>
    <property type="evidence" value="ECO:0007669"/>
    <property type="project" value="UniProtKB-KW"/>
</dbReference>
<keyword evidence="12 23" id="KW-0547">Nucleotide-binding</keyword>
<evidence type="ECO:0000256" key="13">
    <source>
        <dbReference type="ARBA" id="ARBA00022840"/>
    </source>
</evidence>
<evidence type="ECO:0000256" key="11">
    <source>
        <dbReference type="ARBA" id="ARBA00022723"/>
    </source>
</evidence>
<dbReference type="EC" id="6.3.2.12" evidence="7"/>
<comment type="subunit">
    <text evidence="6">Monomer.</text>
</comment>
<dbReference type="InterPro" id="IPR001645">
    <property type="entry name" value="Folylpolyglutamate_synth"/>
</dbReference>
<dbReference type="GO" id="GO:0046654">
    <property type="term" value="P:tetrahydrofolate biosynthetic process"/>
    <property type="evidence" value="ECO:0007669"/>
    <property type="project" value="UniProtKB-UniPathway"/>
</dbReference>
<dbReference type="InterPro" id="IPR004101">
    <property type="entry name" value="Mur_ligase_C"/>
</dbReference>
<dbReference type="AlphaFoldDB" id="A0A3N0UYP6"/>
<evidence type="ECO:0000256" key="15">
    <source>
        <dbReference type="ARBA" id="ARBA00022909"/>
    </source>
</evidence>
<comment type="function">
    <text evidence="2">Functions in two distinct reactions of the de novo folate biosynthetic pathway. Catalyzes the addition of a glutamate residue to dihydropteroate (7,8-dihydropteroate or H2Pte) to form dihydrofolate (7,8-dihydrofolate monoglutamate or H2Pte-Glu). Also catalyzes successive additions of L-glutamate to tetrahydrofolate or 10-formyltetrahydrofolate or 5,10-methylenetetrahydrofolate, leading to folylpolyglutamate derivatives.</text>
</comment>
<keyword evidence="10 23" id="KW-0436">Ligase</keyword>
<evidence type="ECO:0000313" key="26">
    <source>
        <dbReference type="EMBL" id="ROH85667.1"/>
    </source>
</evidence>
<gene>
    <name evidence="26" type="ORF">ED208_16660</name>
</gene>
<dbReference type="InterPro" id="IPR036615">
    <property type="entry name" value="Mur_ligase_C_dom_sf"/>
</dbReference>
<comment type="similarity">
    <text evidence="5 23">Belongs to the folylpolyglutamate synthase family.</text>
</comment>
<evidence type="ECO:0000256" key="1">
    <source>
        <dbReference type="ARBA" id="ARBA00001946"/>
    </source>
</evidence>
<dbReference type="InParanoid" id="A0A3N0UYP6"/>
<comment type="catalytic activity">
    <reaction evidence="19">
        <text>(6S)-5,6,7,8-tetrahydrofolyl-(gamma-L-Glu)(n) + L-glutamate + ATP = (6S)-5,6,7,8-tetrahydrofolyl-(gamma-L-Glu)(n+1) + ADP + phosphate + H(+)</text>
        <dbReference type="Rhea" id="RHEA:10580"/>
        <dbReference type="Rhea" id="RHEA-COMP:14738"/>
        <dbReference type="Rhea" id="RHEA-COMP:14740"/>
        <dbReference type="ChEBI" id="CHEBI:15378"/>
        <dbReference type="ChEBI" id="CHEBI:29985"/>
        <dbReference type="ChEBI" id="CHEBI:30616"/>
        <dbReference type="ChEBI" id="CHEBI:43474"/>
        <dbReference type="ChEBI" id="CHEBI:141005"/>
        <dbReference type="ChEBI" id="CHEBI:456216"/>
        <dbReference type="EC" id="6.3.2.17"/>
    </reaction>
</comment>
<evidence type="ECO:0000313" key="27">
    <source>
        <dbReference type="Proteomes" id="UP000282106"/>
    </source>
</evidence>
<dbReference type="EC" id="6.3.2.17" evidence="8"/>
<comment type="catalytic activity">
    <reaction evidence="20">
        <text>10-formyltetrahydrofolyl-(gamma-L-Glu)(n) + L-glutamate + ATP = 10-formyltetrahydrofolyl-(gamma-L-Glu)(n+1) + ADP + phosphate + H(+)</text>
        <dbReference type="Rhea" id="RHEA:51904"/>
        <dbReference type="Rhea" id="RHEA-COMP:13088"/>
        <dbReference type="Rhea" id="RHEA-COMP:14300"/>
        <dbReference type="ChEBI" id="CHEBI:15378"/>
        <dbReference type="ChEBI" id="CHEBI:29985"/>
        <dbReference type="ChEBI" id="CHEBI:30616"/>
        <dbReference type="ChEBI" id="CHEBI:43474"/>
        <dbReference type="ChEBI" id="CHEBI:134413"/>
        <dbReference type="ChEBI" id="CHEBI:456216"/>
        <dbReference type="EC" id="6.3.2.17"/>
    </reaction>
</comment>
<feature type="domain" description="Mur ligase central" evidence="25">
    <location>
        <begin position="42"/>
        <end position="189"/>
    </location>
</feature>
<dbReference type="Proteomes" id="UP000282106">
    <property type="component" value="Unassembled WGS sequence"/>
</dbReference>
<keyword evidence="14" id="KW-0460">Magnesium</keyword>
<evidence type="ECO:0000256" key="4">
    <source>
        <dbReference type="ARBA" id="ARBA00005150"/>
    </source>
</evidence>
<dbReference type="EMBL" id="RJVO01000011">
    <property type="protein sequence ID" value="ROH85667.1"/>
    <property type="molecule type" value="Genomic_DNA"/>
</dbReference>
<feature type="domain" description="Mur ligase C-terminal" evidence="24">
    <location>
        <begin position="283"/>
        <end position="400"/>
    </location>
</feature>
<evidence type="ECO:0000256" key="10">
    <source>
        <dbReference type="ARBA" id="ARBA00022598"/>
    </source>
</evidence>
<organism evidence="26 27">
    <name type="scientific">Stagnimonas aquatica</name>
    <dbReference type="NCBI Taxonomy" id="2689987"/>
    <lineage>
        <taxon>Bacteria</taxon>
        <taxon>Pseudomonadati</taxon>
        <taxon>Pseudomonadota</taxon>
        <taxon>Gammaproteobacteria</taxon>
        <taxon>Nevskiales</taxon>
        <taxon>Nevskiaceae</taxon>
        <taxon>Stagnimonas</taxon>
    </lineage>
</organism>
<protein>
    <recommendedName>
        <fullName evidence="9">Dihydrofolate synthase/folylpolyglutamate synthase</fullName>
        <ecNumber evidence="7">6.3.2.12</ecNumber>
        <ecNumber evidence="8">6.3.2.17</ecNumber>
    </recommendedName>
    <alternativeName>
        <fullName evidence="18">Folylpoly-gamma-glutamate synthetase-dihydrofolate synthetase</fullName>
    </alternativeName>
    <alternativeName>
        <fullName evidence="16">Folylpolyglutamate synthetase</fullName>
    </alternativeName>
    <alternativeName>
        <fullName evidence="17">Tetrahydrofolylpolyglutamate synthase</fullName>
    </alternativeName>
</protein>
<reference evidence="26 27" key="1">
    <citation type="submission" date="2018-10" db="EMBL/GenBank/DDBJ databases">
        <authorList>
            <person name="Chen W.-M."/>
        </authorList>
    </citation>
    <scope>NUCLEOTIDE SEQUENCE [LARGE SCALE GENOMIC DNA]</scope>
    <source>
        <strain evidence="26 27">THS-13</strain>
    </source>
</reference>
<comment type="catalytic activity">
    <reaction evidence="21">
        <text>(6R)-5,10-methylenetetrahydrofolyl-(gamma-L-Glu)(n) + L-glutamate + ATP = (6R)-5,10-methylenetetrahydrofolyl-(gamma-L-Glu)(n+1) + ADP + phosphate + H(+)</text>
        <dbReference type="Rhea" id="RHEA:51912"/>
        <dbReference type="Rhea" id="RHEA-COMP:13257"/>
        <dbReference type="Rhea" id="RHEA-COMP:13258"/>
        <dbReference type="ChEBI" id="CHEBI:15378"/>
        <dbReference type="ChEBI" id="CHEBI:29985"/>
        <dbReference type="ChEBI" id="CHEBI:30616"/>
        <dbReference type="ChEBI" id="CHEBI:43474"/>
        <dbReference type="ChEBI" id="CHEBI:136572"/>
        <dbReference type="ChEBI" id="CHEBI:456216"/>
        <dbReference type="EC" id="6.3.2.17"/>
    </reaction>
</comment>
<evidence type="ECO:0000256" key="12">
    <source>
        <dbReference type="ARBA" id="ARBA00022741"/>
    </source>
</evidence>
<dbReference type="InterPro" id="IPR036565">
    <property type="entry name" value="Mur-like_cat_sf"/>
</dbReference>
<evidence type="ECO:0000256" key="22">
    <source>
        <dbReference type="ARBA" id="ARBA00049161"/>
    </source>
</evidence>
<evidence type="ECO:0000256" key="19">
    <source>
        <dbReference type="ARBA" id="ARBA00047493"/>
    </source>
</evidence>
<evidence type="ECO:0000256" key="23">
    <source>
        <dbReference type="PIRNR" id="PIRNR001563"/>
    </source>
</evidence>
<dbReference type="GO" id="GO:0004326">
    <property type="term" value="F:tetrahydrofolylpolyglutamate synthase activity"/>
    <property type="evidence" value="ECO:0007669"/>
    <property type="project" value="UniProtKB-EC"/>
</dbReference>
<dbReference type="GO" id="GO:0005737">
    <property type="term" value="C:cytoplasm"/>
    <property type="evidence" value="ECO:0007669"/>
    <property type="project" value="TreeGrafter"/>
</dbReference>
<evidence type="ECO:0000256" key="2">
    <source>
        <dbReference type="ARBA" id="ARBA00002714"/>
    </source>
</evidence>
<comment type="caution">
    <text evidence="26">The sequence shown here is derived from an EMBL/GenBank/DDBJ whole genome shotgun (WGS) entry which is preliminary data.</text>
</comment>
<dbReference type="NCBIfam" id="NF008101">
    <property type="entry name" value="PRK10846.1"/>
    <property type="match status" value="1"/>
</dbReference>
<keyword evidence="27" id="KW-1185">Reference proteome</keyword>
<evidence type="ECO:0000256" key="17">
    <source>
        <dbReference type="ARBA" id="ARBA00030592"/>
    </source>
</evidence>
<dbReference type="Gene3D" id="3.40.1190.10">
    <property type="entry name" value="Mur-like, catalytic domain"/>
    <property type="match status" value="1"/>
</dbReference>
<keyword evidence="13 23" id="KW-0067">ATP-binding</keyword>
<dbReference type="PANTHER" id="PTHR11136:SF0">
    <property type="entry name" value="DIHYDROFOLATE SYNTHETASE-RELATED"/>
    <property type="match status" value="1"/>
</dbReference>
<dbReference type="UniPathway" id="UPA00077">
    <property type="reaction ID" value="UER00157"/>
</dbReference>
<evidence type="ECO:0000256" key="14">
    <source>
        <dbReference type="ARBA" id="ARBA00022842"/>
    </source>
</evidence>
<dbReference type="SUPFAM" id="SSF53244">
    <property type="entry name" value="MurD-like peptide ligases, peptide-binding domain"/>
    <property type="match status" value="1"/>
</dbReference>
<evidence type="ECO:0000256" key="18">
    <source>
        <dbReference type="ARBA" id="ARBA00032510"/>
    </source>
</evidence>
<keyword evidence="11" id="KW-0479">Metal-binding</keyword>
<evidence type="ECO:0000256" key="6">
    <source>
        <dbReference type="ARBA" id="ARBA00011245"/>
    </source>
</evidence>
<comment type="catalytic activity">
    <reaction evidence="22">
        <text>7,8-dihydropteroate + L-glutamate + ATP = 7,8-dihydrofolate + ADP + phosphate + H(+)</text>
        <dbReference type="Rhea" id="RHEA:23584"/>
        <dbReference type="ChEBI" id="CHEBI:15378"/>
        <dbReference type="ChEBI" id="CHEBI:17839"/>
        <dbReference type="ChEBI" id="CHEBI:29985"/>
        <dbReference type="ChEBI" id="CHEBI:30616"/>
        <dbReference type="ChEBI" id="CHEBI:43474"/>
        <dbReference type="ChEBI" id="CHEBI:57451"/>
        <dbReference type="ChEBI" id="CHEBI:456216"/>
        <dbReference type="EC" id="6.3.2.12"/>
    </reaction>
</comment>
<evidence type="ECO:0000259" key="25">
    <source>
        <dbReference type="Pfam" id="PF08245"/>
    </source>
</evidence>
<keyword evidence="15" id="KW-0289">Folate biosynthesis</keyword>
<dbReference type="FunCoup" id="A0A3N0UYP6">
    <property type="interactions" value="609"/>
</dbReference>
<evidence type="ECO:0000256" key="5">
    <source>
        <dbReference type="ARBA" id="ARBA00008276"/>
    </source>
</evidence>
<evidence type="ECO:0000256" key="21">
    <source>
        <dbReference type="ARBA" id="ARBA00049035"/>
    </source>
</evidence>
<comment type="cofactor">
    <cofactor evidence="1">
        <name>Mg(2+)</name>
        <dbReference type="ChEBI" id="CHEBI:18420"/>
    </cofactor>
</comment>
<evidence type="ECO:0000256" key="16">
    <source>
        <dbReference type="ARBA" id="ARBA00030048"/>
    </source>
</evidence>
<dbReference type="GO" id="GO:0005524">
    <property type="term" value="F:ATP binding"/>
    <property type="evidence" value="ECO:0007669"/>
    <property type="project" value="UniProtKB-KW"/>
</dbReference>
<dbReference type="GO" id="GO:0008841">
    <property type="term" value="F:dihydrofolate synthase activity"/>
    <property type="evidence" value="ECO:0007669"/>
    <property type="project" value="UniProtKB-EC"/>
</dbReference>
<evidence type="ECO:0000256" key="3">
    <source>
        <dbReference type="ARBA" id="ARBA00004799"/>
    </source>
</evidence>
<comment type="pathway">
    <text evidence="4">Cofactor biosynthesis; tetrahydrofolylpolyglutamate biosynthesis.</text>
</comment>
<dbReference type="Pfam" id="PF02875">
    <property type="entry name" value="Mur_ligase_C"/>
    <property type="match status" value="1"/>
</dbReference>
<evidence type="ECO:0000256" key="9">
    <source>
        <dbReference type="ARBA" id="ARBA00019357"/>
    </source>
</evidence>
<dbReference type="InterPro" id="IPR013221">
    <property type="entry name" value="Mur_ligase_cen"/>
</dbReference>
<dbReference type="PANTHER" id="PTHR11136">
    <property type="entry name" value="FOLYLPOLYGLUTAMATE SYNTHASE-RELATED"/>
    <property type="match status" value="1"/>
</dbReference>
<accession>A0A3N0UYP6</accession>
<sequence length="410" mass="44124">MDDWLRYQERLHPASIELGLDRVAAVADRLQLRTAPATTLTVAGTNGKGSTTSLLALIYRQAGYRVGAYTSPHLYRYNERVMINGETASNEALCRAFRAVDQARAGESLTYFEFGTLAALWLFREAAVDVQVLEVGLGGRLDAVNILDADLALVTNIGLDHREWLGPDREAIGTEKAGVFRRGRPAVCVDVNPPRSLLRVAEDLNIPLLRLDRNDFGFRSDGAVWHWSGPGRQLHGLPLPGLAGAHQLLNAAGVIAAVETLQPKLPVREEAIRAALPALRLAGRLELRGDLLLDVAHNAEAAEVLAAHLASRYPGRRLQWLVGMLSDKPVERIAEILGPHLAQAWVFGLPPPRGLSASALSQRLNHAGLRATPCEDAASALAAARSQSAPGLPVLVCGSFLTIAALEGLL</sequence>
<dbReference type="PIRSF" id="PIRSF001563">
    <property type="entry name" value="Folylpolyglu_synth"/>
    <property type="match status" value="1"/>
</dbReference>
<evidence type="ECO:0000259" key="24">
    <source>
        <dbReference type="Pfam" id="PF02875"/>
    </source>
</evidence>
<dbReference type="NCBIfam" id="TIGR01499">
    <property type="entry name" value="folC"/>
    <property type="match status" value="1"/>
</dbReference>